<proteinExistence type="predicted"/>
<protein>
    <submittedName>
        <fullName evidence="1">Uncharacterized protein</fullName>
    </submittedName>
</protein>
<name>A0ACC2P0D3_9HYME</name>
<dbReference type="Proteomes" id="UP001239111">
    <property type="component" value="Chromosome 2"/>
</dbReference>
<reference evidence="1" key="1">
    <citation type="submission" date="2023-04" db="EMBL/GenBank/DDBJ databases">
        <title>A chromosome-level genome assembly of the parasitoid wasp Eretmocerus hayati.</title>
        <authorList>
            <person name="Zhong Y."/>
            <person name="Liu S."/>
            <person name="Liu Y."/>
        </authorList>
    </citation>
    <scope>NUCLEOTIDE SEQUENCE</scope>
    <source>
        <strain evidence="1">ZJU_SS_LIU_2023</strain>
    </source>
</reference>
<comment type="caution">
    <text evidence="1">The sequence shown here is derived from an EMBL/GenBank/DDBJ whole genome shotgun (WGS) entry which is preliminary data.</text>
</comment>
<organism evidence="1 2">
    <name type="scientific">Eretmocerus hayati</name>
    <dbReference type="NCBI Taxonomy" id="131215"/>
    <lineage>
        <taxon>Eukaryota</taxon>
        <taxon>Metazoa</taxon>
        <taxon>Ecdysozoa</taxon>
        <taxon>Arthropoda</taxon>
        <taxon>Hexapoda</taxon>
        <taxon>Insecta</taxon>
        <taxon>Pterygota</taxon>
        <taxon>Neoptera</taxon>
        <taxon>Endopterygota</taxon>
        <taxon>Hymenoptera</taxon>
        <taxon>Apocrita</taxon>
        <taxon>Proctotrupomorpha</taxon>
        <taxon>Chalcidoidea</taxon>
        <taxon>Aphelinidae</taxon>
        <taxon>Aphelininae</taxon>
        <taxon>Eretmocerus</taxon>
    </lineage>
</organism>
<dbReference type="EMBL" id="CM056742">
    <property type="protein sequence ID" value="KAJ8676990.1"/>
    <property type="molecule type" value="Genomic_DNA"/>
</dbReference>
<accession>A0ACC2P0D3</accession>
<keyword evidence="2" id="KW-1185">Reference proteome</keyword>
<sequence length="543" mass="62841">MPKFRQRWESSSWKKDDFFRKHQQFLDDFISVKVDINSLFENLKVPCRKRGGPHIECFNNASEKTKRRRLAELGDQSAQIADTLEENETIEPGEVQNSPPLLKEYFEDRALANFHDCRFTRSQYENHRTYEKKMKGETINPPYKSIQRAKKRCYPENIEVTENKARVDIQSLFDHTSSRLFLTIPKEVLVRIKGKILKLLAKWGMDGLSGLAAFKQKWKDIINQLSASKQPLDSSMFMLCMVPLKLIDEDNNVIWKNPTPTSTRYCRPIEFEFTKETTQNTIMKYEYYKKKMENLQPYSAEILGGETVVTYRSICSMIDGKTCNALTGQKCTKNFNLCNAKPSQLNDLKFAGDSEVEFEHLMFGLSPLHCRIRFMEFSLRLAYRQDSQTHGKKGGKENEEHKQMCEIVEAARKHMIQTQLSTEIGCTVDVVKTVAGTSNDGNTSRRFFEYPGKTARILGVNQRLIEMFKIILEVINCPREIDADKFKEYTNQVVSLYLNNYDWHPLPPSVHKTLMHGSKIIETLPVPKGALSEEAQECNNKEV</sequence>
<evidence type="ECO:0000313" key="2">
    <source>
        <dbReference type="Proteomes" id="UP001239111"/>
    </source>
</evidence>
<gene>
    <name evidence="1" type="ORF">QAD02_012777</name>
</gene>
<evidence type="ECO:0000313" key="1">
    <source>
        <dbReference type="EMBL" id="KAJ8676990.1"/>
    </source>
</evidence>